<evidence type="ECO:0000313" key="3">
    <source>
        <dbReference type="Proteomes" id="UP000006233"/>
    </source>
</evidence>
<name>C9MWZ3_9FUSO</name>
<organism evidence="2 3">
    <name type="scientific">Leptotrichia hofstadii F0254</name>
    <dbReference type="NCBI Taxonomy" id="634994"/>
    <lineage>
        <taxon>Bacteria</taxon>
        <taxon>Fusobacteriati</taxon>
        <taxon>Fusobacteriota</taxon>
        <taxon>Fusobacteriia</taxon>
        <taxon>Fusobacteriales</taxon>
        <taxon>Leptotrichiaceae</taxon>
        <taxon>Leptotrichia</taxon>
    </lineage>
</organism>
<reference evidence="2 3" key="1">
    <citation type="submission" date="2009-09" db="EMBL/GenBank/DDBJ databases">
        <authorList>
            <person name="Weinstock G."/>
            <person name="Sodergren E."/>
            <person name="Clifton S."/>
            <person name="Fulton L."/>
            <person name="Fulton B."/>
            <person name="Courtney L."/>
            <person name="Fronick C."/>
            <person name="Harrison M."/>
            <person name="Strong C."/>
            <person name="Farmer C."/>
            <person name="Delahaunty K."/>
            <person name="Markovic C."/>
            <person name="Hall O."/>
            <person name="Minx P."/>
            <person name="Tomlinson C."/>
            <person name="Mitreva M."/>
            <person name="Nelson J."/>
            <person name="Hou S."/>
            <person name="Wollam A."/>
            <person name="Pepin K.H."/>
            <person name="Johnson M."/>
            <person name="Bhonagiri V."/>
            <person name="Nash W.E."/>
            <person name="Warren W."/>
            <person name="Chinwalla A."/>
            <person name="Mardis E.R."/>
            <person name="Wilson R.K."/>
        </authorList>
    </citation>
    <scope>NUCLEOTIDE SEQUENCE [LARGE SCALE GENOMIC DNA]</scope>
    <source>
        <strain evidence="2 3">F0254</strain>
    </source>
</reference>
<dbReference type="EMBL" id="ACVB02000008">
    <property type="protein sequence ID" value="EEX75009.1"/>
    <property type="molecule type" value="Genomic_DNA"/>
</dbReference>
<keyword evidence="1" id="KW-0812">Transmembrane</keyword>
<comment type="caution">
    <text evidence="2">The sequence shown here is derived from an EMBL/GenBank/DDBJ whole genome shotgun (WGS) entry which is preliminary data.</text>
</comment>
<gene>
    <name evidence="2" type="ORF">GCWU000323_01064</name>
</gene>
<keyword evidence="1" id="KW-0472">Membrane</keyword>
<dbReference type="RefSeq" id="WP_006804401.1">
    <property type="nucleotide sequence ID" value="NZ_GG700632.1"/>
</dbReference>
<keyword evidence="1" id="KW-1133">Transmembrane helix</keyword>
<dbReference type="Proteomes" id="UP000006233">
    <property type="component" value="Unassembled WGS sequence"/>
</dbReference>
<proteinExistence type="predicted"/>
<evidence type="ECO:0000256" key="1">
    <source>
        <dbReference type="SAM" id="Phobius"/>
    </source>
</evidence>
<protein>
    <submittedName>
        <fullName evidence="2">Uncharacterized protein</fullName>
    </submittedName>
</protein>
<evidence type="ECO:0000313" key="2">
    <source>
        <dbReference type="EMBL" id="EEX75009.1"/>
    </source>
</evidence>
<dbReference type="AlphaFoldDB" id="C9MWZ3"/>
<sequence>MKVMSAKKVAEIGYKEFQKGKIIIIPGIFNRIAVFGTRFFSRKFVVRMARKMQEKKKDS</sequence>
<accession>C9MWZ3</accession>
<feature type="transmembrane region" description="Helical" evidence="1">
    <location>
        <begin position="20"/>
        <end position="41"/>
    </location>
</feature>
<dbReference type="STRING" id="634994.GCWU000323_01064"/>
<dbReference type="HOGENOM" id="CLU_2954968_0_0_0"/>